<accession>A0A1A9RC41</accession>
<proteinExistence type="predicted"/>
<keyword evidence="1" id="KW-1133">Transmembrane helix</keyword>
<reference evidence="3" key="1">
    <citation type="submission" date="2016-05" db="EMBL/GenBank/DDBJ databases">
        <title>Draft genome of Corynebacterium afermentans subsp. afermentans LCDC 88199T.</title>
        <authorList>
            <person name="Bernier A.-M."/>
            <person name="Bernard K."/>
        </authorList>
    </citation>
    <scope>NUCLEOTIDE SEQUENCE [LARGE SCALE GENOMIC DNA]</scope>
    <source>
        <strain evidence="3">NML01-0328</strain>
    </source>
</reference>
<dbReference type="AlphaFoldDB" id="A0A1A9RC41"/>
<protein>
    <submittedName>
        <fullName evidence="2">Uncharacterized protein</fullName>
    </submittedName>
</protein>
<comment type="caution">
    <text evidence="2">The sequence shown here is derived from an EMBL/GenBank/DDBJ whole genome shotgun (WGS) entry which is preliminary data.</text>
</comment>
<keyword evidence="1" id="KW-0472">Membrane</keyword>
<dbReference type="EMBL" id="LXSF01000009">
    <property type="protein sequence ID" value="OAM15984.1"/>
    <property type="molecule type" value="Genomic_DNA"/>
</dbReference>
<organism evidence="2 3">
    <name type="scientific">Eikenella corrodens</name>
    <dbReference type="NCBI Taxonomy" id="539"/>
    <lineage>
        <taxon>Bacteria</taxon>
        <taxon>Pseudomonadati</taxon>
        <taxon>Pseudomonadota</taxon>
        <taxon>Betaproteobacteria</taxon>
        <taxon>Neisseriales</taxon>
        <taxon>Neisseriaceae</taxon>
        <taxon>Eikenella</taxon>
    </lineage>
</organism>
<feature type="transmembrane region" description="Helical" evidence="1">
    <location>
        <begin position="61"/>
        <end position="82"/>
    </location>
</feature>
<evidence type="ECO:0000256" key="1">
    <source>
        <dbReference type="SAM" id="Phobius"/>
    </source>
</evidence>
<name>A0A1A9RC41_EIKCO</name>
<sequence>MFQVAFVCDRGYLKQQSLVETKTDVVSCYAAEAQLLRLFAAFFEAYHRSSEMKWFTQPERLLSLDGLFFSAVILLCTAWGVMGVQWPLFHAETIITQSDIRILDVRSYKGRQTIHFDYQGRHYASPCYSRQDSELSVICYADRDAMRNRALVKDAVLVSPELGSNYVLLAQGRFVLNGSDTPFVISPERREEFIYIEHNVLFLMMVVCWLNLLYLICCLAYLYWERKPNTDYRQNSREQHQAT</sequence>
<evidence type="ECO:0000313" key="2">
    <source>
        <dbReference type="EMBL" id="OAM15984.1"/>
    </source>
</evidence>
<feature type="transmembrane region" description="Helical" evidence="1">
    <location>
        <begin position="200"/>
        <end position="224"/>
    </location>
</feature>
<evidence type="ECO:0000313" key="3">
    <source>
        <dbReference type="Proteomes" id="UP000078003"/>
    </source>
</evidence>
<dbReference type="Proteomes" id="UP000078003">
    <property type="component" value="Unassembled WGS sequence"/>
</dbReference>
<keyword evidence="1" id="KW-0812">Transmembrane</keyword>
<gene>
    <name evidence="2" type="ORF">A7P85_08090</name>
</gene>